<sequence>MYDTGESTTAQSIVGFSDIKSAPEAIDDWDVFLNDGEAFLRTGIAAHTKRRKAFTPEILYNIVAMAIEKFVMAALMQRGALPYNHTMRDLVESMEEVFPGAMGQLKEGLLDLDRYQEICDIDSYNIIAPAMEEIPKMLALAEGMQTLVYETTGGRKGCH</sequence>
<evidence type="ECO:0000313" key="2">
    <source>
        <dbReference type="Proteomes" id="UP000717534"/>
    </source>
</evidence>
<gene>
    <name evidence="1" type="ORF">JYU06_02410</name>
</gene>
<keyword evidence="2" id="KW-1185">Reference proteome</keyword>
<organism evidence="1 2">
    <name type="scientific">Desulfotalea psychrophila</name>
    <dbReference type="NCBI Taxonomy" id="84980"/>
    <lineage>
        <taxon>Bacteria</taxon>
        <taxon>Pseudomonadati</taxon>
        <taxon>Thermodesulfobacteriota</taxon>
        <taxon>Desulfobulbia</taxon>
        <taxon>Desulfobulbales</taxon>
        <taxon>Desulfocapsaceae</taxon>
        <taxon>Desulfotalea</taxon>
    </lineage>
</organism>
<dbReference type="EMBL" id="JAFITO010000012">
    <property type="protein sequence ID" value="MBN4068362.1"/>
    <property type="molecule type" value="Genomic_DNA"/>
</dbReference>
<protein>
    <recommendedName>
        <fullName evidence="3">HEPN domain-containing protein</fullName>
    </recommendedName>
</protein>
<reference evidence="1 2" key="1">
    <citation type="submission" date="2021-02" db="EMBL/GenBank/DDBJ databases">
        <title>Activity-based single-cell genomes from oceanic crustal fluid captures similar information to metagenomic and metatranscriptomic surveys with orders of magnitude less sampling.</title>
        <authorList>
            <person name="D'Angelo T.S."/>
            <person name="Orcutt B.N."/>
        </authorList>
    </citation>
    <scope>NUCLEOTIDE SEQUENCE [LARGE SCALE GENOMIC DNA]</scope>
    <source>
        <strain evidence="1">AH-315-G02</strain>
    </source>
</reference>
<accession>A0ABS3ATS3</accession>
<name>A0ABS3ATS3_9BACT</name>
<evidence type="ECO:0008006" key="3">
    <source>
        <dbReference type="Google" id="ProtNLM"/>
    </source>
</evidence>
<evidence type="ECO:0000313" key="1">
    <source>
        <dbReference type="EMBL" id="MBN4068362.1"/>
    </source>
</evidence>
<proteinExistence type="predicted"/>
<dbReference type="Proteomes" id="UP000717534">
    <property type="component" value="Unassembled WGS sequence"/>
</dbReference>
<comment type="caution">
    <text evidence="1">The sequence shown here is derived from an EMBL/GenBank/DDBJ whole genome shotgun (WGS) entry which is preliminary data.</text>
</comment>